<dbReference type="Gene3D" id="1.10.260.40">
    <property type="entry name" value="lambda repressor-like DNA-binding domains"/>
    <property type="match status" value="1"/>
</dbReference>
<dbReference type="AlphaFoldDB" id="A0A837R5X1"/>
<protein>
    <submittedName>
        <fullName evidence="2">Transcription regulator</fullName>
    </submittedName>
</protein>
<dbReference type="SUPFAM" id="SSF47413">
    <property type="entry name" value="lambda repressor-like DNA-binding domains"/>
    <property type="match status" value="1"/>
</dbReference>
<dbReference type="Proteomes" id="UP000051020">
    <property type="component" value="Unassembled WGS sequence"/>
</dbReference>
<dbReference type="PROSITE" id="PS50943">
    <property type="entry name" value="HTH_CROC1"/>
    <property type="match status" value="1"/>
</dbReference>
<dbReference type="SMART" id="SM00530">
    <property type="entry name" value="HTH_XRE"/>
    <property type="match status" value="1"/>
</dbReference>
<dbReference type="InterPro" id="IPR001387">
    <property type="entry name" value="Cro/C1-type_HTH"/>
</dbReference>
<accession>A0A837R5X1</accession>
<sequence length="128" mass="14100">MTEMAFLKIDNGELLKNIRQFAKKNGLTLAEVATLAGLSASAIYSWKKHTPSVGTLKEVAQVLGTSYTKLVGKDKEPTTKGANSAAVDLKKVVENKKNQFEYDGQPVTAEQMKIIRNVLKSMFKTPRL</sequence>
<feature type="domain" description="HTH cro/C1-type" evidence="1">
    <location>
        <begin position="18"/>
        <end position="70"/>
    </location>
</feature>
<dbReference type="InterPro" id="IPR010982">
    <property type="entry name" value="Lambda_DNA-bd_dom_sf"/>
</dbReference>
<gene>
    <name evidence="2" type="ORF">FD24_GL001722</name>
</gene>
<dbReference type="GO" id="GO:0003677">
    <property type="term" value="F:DNA binding"/>
    <property type="evidence" value="ECO:0007669"/>
    <property type="project" value="InterPro"/>
</dbReference>
<name>A0A837R5X1_LACPE</name>
<dbReference type="EMBL" id="AZCU01000021">
    <property type="protein sequence ID" value="KRK22742.1"/>
    <property type="molecule type" value="Genomic_DNA"/>
</dbReference>
<proteinExistence type="predicted"/>
<organism evidence="2 3">
    <name type="scientific">Lactiplantibacillus pentosus DSM 20314</name>
    <dbReference type="NCBI Taxonomy" id="1423791"/>
    <lineage>
        <taxon>Bacteria</taxon>
        <taxon>Bacillati</taxon>
        <taxon>Bacillota</taxon>
        <taxon>Bacilli</taxon>
        <taxon>Lactobacillales</taxon>
        <taxon>Lactobacillaceae</taxon>
        <taxon>Lactiplantibacillus</taxon>
    </lineage>
</organism>
<dbReference type="Pfam" id="PF01381">
    <property type="entry name" value="HTH_3"/>
    <property type="match status" value="1"/>
</dbReference>
<comment type="caution">
    <text evidence="2">The sequence shown here is derived from an EMBL/GenBank/DDBJ whole genome shotgun (WGS) entry which is preliminary data.</text>
</comment>
<reference evidence="2 3" key="1">
    <citation type="journal article" date="2015" name="Genome Announc.">
        <title>Expanding the biotechnology potential of lactobacilli through comparative genomics of 213 strains and associated genera.</title>
        <authorList>
            <person name="Sun Z."/>
            <person name="Harris H.M."/>
            <person name="McCann A."/>
            <person name="Guo C."/>
            <person name="Argimon S."/>
            <person name="Zhang W."/>
            <person name="Yang X."/>
            <person name="Jeffery I.B."/>
            <person name="Cooney J.C."/>
            <person name="Kagawa T.F."/>
            <person name="Liu W."/>
            <person name="Song Y."/>
            <person name="Salvetti E."/>
            <person name="Wrobel A."/>
            <person name="Rasinkangas P."/>
            <person name="Parkhill J."/>
            <person name="Rea M.C."/>
            <person name="O'Sullivan O."/>
            <person name="Ritari J."/>
            <person name="Douillard F.P."/>
            <person name="Paul Ross R."/>
            <person name="Yang R."/>
            <person name="Briner A.E."/>
            <person name="Felis G.E."/>
            <person name="de Vos W.M."/>
            <person name="Barrangou R."/>
            <person name="Klaenhammer T.R."/>
            <person name="Caufield P.W."/>
            <person name="Cui Y."/>
            <person name="Zhang H."/>
            <person name="O'Toole P.W."/>
        </authorList>
    </citation>
    <scope>NUCLEOTIDE SEQUENCE [LARGE SCALE GENOMIC DNA]</scope>
    <source>
        <strain evidence="2 3">DSM 20314</strain>
    </source>
</reference>
<evidence type="ECO:0000313" key="3">
    <source>
        <dbReference type="Proteomes" id="UP000051020"/>
    </source>
</evidence>
<evidence type="ECO:0000259" key="1">
    <source>
        <dbReference type="PROSITE" id="PS50943"/>
    </source>
</evidence>
<evidence type="ECO:0000313" key="2">
    <source>
        <dbReference type="EMBL" id="KRK22742.1"/>
    </source>
</evidence>
<dbReference type="CDD" id="cd00093">
    <property type="entry name" value="HTH_XRE"/>
    <property type="match status" value="1"/>
</dbReference>